<comment type="caution">
    <text evidence="8">The sequence shown here is derived from an EMBL/GenBank/DDBJ whole genome shotgun (WGS) entry which is preliminary data.</text>
</comment>
<comment type="subunit">
    <text evidence="4">Part of the 50S ribosomal subunit.</text>
</comment>
<evidence type="ECO:0000313" key="9">
    <source>
        <dbReference type="Proteomes" id="UP000034543"/>
    </source>
</evidence>
<proteinExistence type="inferred from homology"/>
<dbReference type="InterPro" id="IPR020040">
    <property type="entry name" value="Ribosomal_uL6_a/b-dom"/>
</dbReference>
<evidence type="ECO:0000256" key="4">
    <source>
        <dbReference type="HAMAP-Rule" id="MF_01365"/>
    </source>
</evidence>
<comment type="similarity">
    <text evidence="1 4 5">Belongs to the universal ribosomal protein uL6 family.</text>
</comment>
<evidence type="ECO:0000259" key="7">
    <source>
        <dbReference type="Pfam" id="PF00347"/>
    </source>
</evidence>
<dbReference type="NCBIfam" id="TIGR03654">
    <property type="entry name" value="L6_bact"/>
    <property type="match status" value="1"/>
</dbReference>
<dbReference type="Gene3D" id="3.90.930.12">
    <property type="entry name" value="Ribosomal protein L6, alpha-beta domain"/>
    <property type="match status" value="2"/>
</dbReference>
<dbReference type="GO" id="GO:0019843">
    <property type="term" value="F:rRNA binding"/>
    <property type="evidence" value="ECO:0007669"/>
    <property type="project" value="UniProtKB-UniRule"/>
</dbReference>
<keyword evidence="4 6" id="KW-0699">rRNA-binding</keyword>
<dbReference type="GO" id="GO:0022625">
    <property type="term" value="C:cytosolic large ribosomal subunit"/>
    <property type="evidence" value="ECO:0007669"/>
    <property type="project" value="UniProtKB-UniRule"/>
</dbReference>
<dbReference type="GO" id="GO:0003735">
    <property type="term" value="F:structural constituent of ribosome"/>
    <property type="evidence" value="ECO:0007669"/>
    <property type="project" value="UniProtKB-UniRule"/>
</dbReference>
<evidence type="ECO:0000256" key="5">
    <source>
        <dbReference type="RuleBase" id="RU003869"/>
    </source>
</evidence>
<evidence type="ECO:0000256" key="3">
    <source>
        <dbReference type="ARBA" id="ARBA00023274"/>
    </source>
</evidence>
<feature type="domain" description="Large ribosomal subunit protein uL6 alpha-beta" evidence="7">
    <location>
        <begin position="90"/>
        <end position="163"/>
    </location>
</feature>
<dbReference type="GO" id="GO:0002181">
    <property type="term" value="P:cytoplasmic translation"/>
    <property type="evidence" value="ECO:0007669"/>
    <property type="project" value="TreeGrafter"/>
</dbReference>
<name>A0A0G1CFR4_9BACT</name>
<evidence type="ECO:0000256" key="1">
    <source>
        <dbReference type="ARBA" id="ARBA00009356"/>
    </source>
</evidence>
<dbReference type="SUPFAM" id="SSF56053">
    <property type="entry name" value="Ribosomal protein L6"/>
    <property type="match status" value="2"/>
</dbReference>
<dbReference type="InterPro" id="IPR019906">
    <property type="entry name" value="Ribosomal_uL6_bac-type"/>
</dbReference>
<dbReference type="FunFam" id="3.90.930.12:FF:000001">
    <property type="entry name" value="50S ribosomal protein L6"/>
    <property type="match status" value="1"/>
</dbReference>
<evidence type="ECO:0000256" key="2">
    <source>
        <dbReference type="ARBA" id="ARBA00022980"/>
    </source>
</evidence>
<dbReference type="InterPro" id="IPR002358">
    <property type="entry name" value="Ribosomal_uL6_CS"/>
</dbReference>
<dbReference type="AlphaFoldDB" id="A0A0G1CFR4"/>
<dbReference type="Pfam" id="PF00347">
    <property type="entry name" value="Ribosomal_L6"/>
    <property type="match status" value="2"/>
</dbReference>
<dbReference type="EMBL" id="LCFB01000016">
    <property type="protein sequence ID" value="KKS84630.1"/>
    <property type="molecule type" value="Genomic_DNA"/>
</dbReference>
<sequence>MSRIGKQPVELPAGVTVTQQGVTLMVRGAKGTVSVVVPQAVAVKIADSSVQFEVSSQEKDIKSLHGLVRSLVKNAVLGVSKGWEKQLELVGVGYRVAGGGNEITLTVGFSHPVKFTAPQGVTFTLKDNKILVSGIDKKIVGEVAAQVRHIRPPEPYKGKGIRYVNEVVRRKAGKAVKAAGAAA</sequence>
<dbReference type="InterPro" id="IPR000702">
    <property type="entry name" value="Ribosomal_uL6-like"/>
</dbReference>
<reference evidence="8 9" key="1">
    <citation type="journal article" date="2015" name="Nature">
        <title>rRNA introns, odd ribosomes, and small enigmatic genomes across a large radiation of phyla.</title>
        <authorList>
            <person name="Brown C.T."/>
            <person name="Hug L.A."/>
            <person name="Thomas B.C."/>
            <person name="Sharon I."/>
            <person name="Castelle C.J."/>
            <person name="Singh A."/>
            <person name="Wilkins M.J."/>
            <person name="Williams K.H."/>
            <person name="Banfield J.F."/>
        </authorList>
    </citation>
    <scope>NUCLEOTIDE SEQUENCE [LARGE SCALE GENOMIC DNA]</scope>
</reference>
<keyword evidence="3 4" id="KW-0687">Ribonucleoprotein</keyword>
<keyword evidence="2 4" id="KW-0689">Ribosomal protein</keyword>
<dbReference type="PATRIC" id="fig|1618436.3.peg.843"/>
<dbReference type="PANTHER" id="PTHR11655">
    <property type="entry name" value="60S/50S RIBOSOMAL PROTEIN L6/L9"/>
    <property type="match status" value="1"/>
</dbReference>
<dbReference type="HAMAP" id="MF_01365_B">
    <property type="entry name" value="Ribosomal_uL6_B"/>
    <property type="match status" value="1"/>
</dbReference>
<dbReference type="STRING" id="1618436.UV59_C0016G0018"/>
<evidence type="ECO:0000313" key="8">
    <source>
        <dbReference type="EMBL" id="KKS84630.1"/>
    </source>
</evidence>
<evidence type="ECO:0000256" key="6">
    <source>
        <dbReference type="RuleBase" id="RU003870"/>
    </source>
</evidence>
<dbReference type="PANTHER" id="PTHR11655:SF14">
    <property type="entry name" value="LARGE RIBOSOMAL SUBUNIT PROTEIN UL6M"/>
    <property type="match status" value="1"/>
</dbReference>
<feature type="domain" description="Large ribosomal subunit protein uL6 alpha-beta" evidence="7">
    <location>
        <begin position="12"/>
        <end position="82"/>
    </location>
</feature>
<dbReference type="PRINTS" id="PR00059">
    <property type="entry name" value="RIBOSOMALL6"/>
</dbReference>
<dbReference type="Proteomes" id="UP000034543">
    <property type="component" value="Unassembled WGS sequence"/>
</dbReference>
<dbReference type="PROSITE" id="PS00525">
    <property type="entry name" value="RIBOSOMAL_L6_1"/>
    <property type="match status" value="1"/>
</dbReference>
<dbReference type="InterPro" id="IPR036789">
    <property type="entry name" value="Ribosomal_uL6-like_a/b-dom_sf"/>
</dbReference>
<gene>
    <name evidence="4" type="primary">rplF</name>
    <name evidence="8" type="ORF">UV59_C0016G0018</name>
</gene>
<keyword evidence="4 6" id="KW-0694">RNA-binding</keyword>
<accession>A0A0G1CFR4</accession>
<dbReference type="PIRSF" id="PIRSF002162">
    <property type="entry name" value="Ribosomal_L6"/>
    <property type="match status" value="1"/>
</dbReference>
<organism evidence="8 9">
    <name type="scientific">Candidatus Gottesmanbacteria bacterium GW2011_GWA1_43_11</name>
    <dbReference type="NCBI Taxonomy" id="1618436"/>
    <lineage>
        <taxon>Bacteria</taxon>
        <taxon>Candidatus Gottesmaniibacteriota</taxon>
    </lineage>
</organism>
<protein>
    <recommendedName>
        <fullName evidence="4">Large ribosomal subunit protein uL6</fullName>
    </recommendedName>
</protein>
<comment type="function">
    <text evidence="4 6">This protein binds to the 23S rRNA, and is important in its secondary structure. It is located near the subunit interface in the base of the L7/L12 stalk, and near the tRNA binding site of the peptidyltransferase center.</text>
</comment>